<organism evidence="9 10">
    <name type="scientific">Romanomermis culicivorax</name>
    <name type="common">Nematode worm</name>
    <dbReference type="NCBI Taxonomy" id="13658"/>
    <lineage>
        <taxon>Eukaryota</taxon>
        <taxon>Metazoa</taxon>
        <taxon>Ecdysozoa</taxon>
        <taxon>Nematoda</taxon>
        <taxon>Enoplea</taxon>
        <taxon>Dorylaimia</taxon>
        <taxon>Mermithida</taxon>
        <taxon>Mermithoidea</taxon>
        <taxon>Mermithidae</taxon>
        <taxon>Romanomermis</taxon>
    </lineage>
</organism>
<dbReference type="SUPFAM" id="SSF47113">
    <property type="entry name" value="Histone-fold"/>
    <property type="match status" value="1"/>
</dbReference>
<dbReference type="GO" id="GO:0051123">
    <property type="term" value="P:RNA polymerase II preinitiation complex assembly"/>
    <property type="evidence" value="ECO:0007669"/>
    <property type="project" value="TreeGrafter"/>
</dbReference>
<keyword evidence="3" id="KW-0805">Transcription regulation</keyword>
<dbReference type="GO" id="GO:0005669">
    <property type="term" value="C:transcription factor TFIID complex"/>
    <property type="evidence" value="ECO:0007669"/>
    <property type="project" value="InterPro"/>
</dbReference>
<dbReference type="InterPro" id="IPR037796">
    <property type="entry name" value="TAF6"/>
</dbReference>
<dbReference type="GO" id="GO:0016251">
    <property type="term" value="F:RNA polymerase II general transcription initiation factor activity"/>
    <property type="evidence" value="ECO:0007669"/>
    <property type="project" value="InterPro"/>
</dbReference>
<dbReference type="AlphaFoldDB" id="A0A915IV27"/>
<keyword evidence="5" id="KW-0539">Nucleus</keyword>
<feature type="domain" description="TATA box binding protein associated factor (TAF) histone-like fold" evidence="8">
    <location>
        <begin position="14"/>
        <end position="77"/>
    </location>
</feature>
<dbReference type="Pfam" id="PF02969">
    <property type="entry name" value="TAF"/>
    <property type="match status" value="1"/>
</dbReference>
<protein>
    <recommendedName>
        <fullName evidence="6">Transcription initiation factor TFIID subunit 6</fullName>
    </recommendedName>
</protein>
<evidence type="ECO:0000259" key="8">
    <source>
        <dbReference type="SMART" id="SM00803"/>
    </source>
</evidence>
<dbReference type="CDD" id="cd08050">
    <property type="entry name" value="TAF6C"/>
    <property type="match status" value="1"/>
</dbReference>
<keyword evidence="4" id="KW-0804">Transcription</keyword>
<evidence type="ECO:0000256" key="2">
    <source>
        <dbReference type="ARBA" id="ARBA00007688"/>
    </source>
</evidence>
<feature type="region of interest" description="Disordered" evidence="7">
    <location>
        <begin position="151"/>
        <end position="170"/>
    </location>
</feature>
<dbReference type="GO" id="GO:0003713">
    <property type="term" value="F:transcription coactivator activity"/>
    <property type="evidence" value="ECO:0007669"/>
    <property type="project" value="TreeGrafter"/>
</dbReference>
<evidence type="ECO:0000256" key="3">
    <source>
        <dbReference type="ARBA" id="ARBA00023015"/>
    </source>
</evidence>
<dbReference type="SMART" id="SM00803">
    <property type="entry name" value="TAF"/>
    <property type="match status" value="1"/>
</dbReference>
<evidence type="ECO:0000256" key="5">
    <source>
        <dbReference type="ARBA" id="ARBA00023242"/>
    </source>
</evidence>
<dbReference type="InterPro" id="IPR046344">
    <property type="entry name" value="TAF6_C_sf"/>
</dbReference>
<comment type="similarity">
    <text evidence="2">Belongs to the TAF6 family.</text>
</comment>
<name>A0A915IV27_ROMCU</name>
<dbReference type="PANTHER" id="PTHR10221:SF9">
    <property type="entry name" value="TRANSCRIPTION INITIATION FACTOR TFIID SUBUNIT 6"/>
    <property type="match status" value="1"/>
</dbReference>
<evidence type="ECO:0000313" key="9">
    <source>
        <dbReference type="Proteomes" id="UP000887565"/>
    </source>
</evidence>
<sequence length="412" mass="46459">MVKMFAETEDVDESRFSSHSMKVVAESSGTSNLSDNGSEVLAESTANIVKKIITCALKFMMRGKRRKLSTEDIDRALVLGNFPPLYGFSSDYFIPFRFASGGGRELFFGEDKEVELNEIIHSTTAKMPLDVSLKTHWLAIDGVQPLVPENPIISKDNESERKSQLGETKSEISRLRQTEMINVRSLSTHDISVELQVYFKAVTEGAVGSEEKRRTESLNSLSTDTGLQPLVPRIVVFIAEGLHDLLPAILSCILGNQLCARPEVDNHWALREFAARVLIQVCKQYSNQVNNLQVRLCALLTNCWKNETSSFATLFGAVYTLAEFGNDAIRHFILPKLPYESERLRQMLETNLSVNPIERVGAEHLKNHLLKVLRQYIKANINEISADLNEYRLKFGSYLGTAMYTMLFRPQE</sequence>
<dbReference type="GO" id="GO:0046982">
    <property type="term" value="F:protein heterodimerization activity"/>
    <property type="evidence" value="ECO:0007669"/>
    <property type="project" value="InterPro"/>
</dbReference>
<dbReference type="GO" id="GO:0046695">
    <property type="term" value="C:SLIK (SAGA-like) complex"/>
    <property type="evidence" value="ECO:0007669"/>
    <property type="project" value="InterPro"/>
</dbReference>
<evidence type="ECO:0000256" key="7">
    <source>
        <dbReference type="SAM" id="MobiDB-lite"/>
    </source>
</evidence>
<dbReference type="Pfam" id="PF07571">
    <property type="entry name" value="TAF6_C"/>
    <property type="match status" value="1"/>
</dbReference>
<reference evidence="10" key="1">
    <citation type="submission" date="2022-11" db="UniProtKB">
        <authorList>
            <consortium name="WormBaseParasite"/>
        </authorList>
    </citation>
    <scope>IDENTIFICATION</scope>
</reference>
<dbReference type="Gene3D" id="1.25.40.770">
    <property type="entry name" value="TAF6, C-terminal HEAT repeat domain"/>
    <property type="match status" value="2"/>
</dbReference>
<evidence type="ECO:0000256" key="1">
    <source>
        <dbReference type="ARBA" id="ARBA00004123"/>
    </source>
</evidence>
<keyword evidence="9" id="KW-1185">Reference proteome</keyword>
<comment type="subcellular location">
    <subcellularLocation>
        <location evidence="1">Nucleus</location>
    </subcellularLocation>
</comment>
<dbReference type="CDD" id="cd22931">
    <property type="entry name" value="HFD_TAF6"/>
    <property type="match status" value="1"/>
</dbReference>
<accession>A0A915IV27</accession>
<proteinExistence type="inferred from homology"/>
<evidence type="ECO:0000256" key="4">
    <source>
        <dbReference type="ARBA" id="ARBA00023163"/>
    </source>
</evidence>
<dbReference type="Proteomes" id="UP000887565">
    <property type="component" value="Unplaced"/>
</dbReference>
<dbReference type="InterPro" id="IPR004823">
    <property type="entry name" value="TAF_TATA-bd_Histone-like_dom"/>
</dbReference>
<dbReference type="GO" id="GO:0000124">
    <property type="term" value="C:SAGA complex"/>
    <property type="evidence" value="ECO:0007669"/>
    <property type="project" value="InterPro"/>
</dbReference>
<dbReference type="WBParaSite" id="nRc.2.0.1.t17672-RA">
    <property type="protein sequence ID" value="nRc.2.0.1.t17672-RA"/>
    <property type="gene ID" value="nRc.2.0.1.g17672"/>
</dbReference>
<dbReference type="FunFam" id="1.25.40.770:FF:000001">
    <property type="entry name" value="Transcription initiation factor TFIID subunit 6"/>
    <property type="match status" value="1"/>
</dbReference>
<evidence type="ECO:0000313" key="10">
    <source>
        <dbReference type="WBParaSite" id="nRc.2.0.1.t17672-RA"/>
    </source>
</evidence>
<dbReference type="OMA" id="YFVQFIA"/>
<feature type="compositionally biased region" description="Basic and acidic residues" evidence="7">
    <location>
        <begin position="155"/>
        <end position="170"/>
    </location>
</feature>
<dbReference type="Gene3D" id="1.10.20.10">
    <property type="entry name" value="Histone, subunit A"/>
    <property type="match status" value="1"/>
</dbReference>
<dbReference type="InterPro" id="IPR009072">
    <property type="entry name" value="Histone-fold"/>
</dbReference>
<dbReference type="InterPro" id="IPR011442">
    <property type="entry name" value="TAF6_C"/>
</dbReference>
<evidence type="ECO:0000256" key="6">
    <source>
        <dbReference type="ARBA" id="ARBA00040091"/>
    </source>
</evidence>
<dbReference type="PANTHER" id="PTHR10221">
    <property type="entry name" value="TRANSCRIPTION INITIATION FACTOR TFIID SUBUNIT 6"/>
    <property type="match status" value="1"/>
</dbReference>